<keyword evidence="3" id="KW-1185">Reference proteome</keyword>
<name>A0A8E0VEL3_9TREM</name>
<feature type="non-terminal residue" evidence="2">
    <location>
        <position position="1"/>
    </location>
</feature>
<dbReference type="AlphaFoldDB" id="A0A8E0VEL3"/>
<feature type="transmembrane region" description="Helical" evidence="1">
    <location>
        <begin position="63"/>
        <end position="89"/>
    </location>
</feature>
<evidence type="ECO:0000313" key="2">
    <source>
        <dbReference type="EMBL" id="KAA0185183.1"/>
    </source>
</evidence>
<feature type="transmembrane region" description="Helical" evidence="1">
    <location>
        <begin position="132"/>
        <end position="151"/>
    </location>
</feature>
<evidence type="ECO:0000256" key="1">
    <source>
        <dbReference type="SAM" id="Phobius"/>
    </source>
</evidence>
<dbReference type="OrthoDB" id="6278474at2759"/>
<evidence type="ECO:0000313" key="3">
    <source>
        <dbReference type="Proteomes" id="UP000728185"/>
    </source>
</evidence>
<protein>
    <submittedName>
        <fullName evidence="2">Uncharacterized protein</fullName>
    </submittedName>
</protein>
<sequence length="256" mass="29082">ECPTVEAAVARGQYDRTHYSESRKPYFAKSVSNFDEPQTIEPRPLTMIKHARFYFDRCRGFKFFIFCLSCAASIIFALIHMFCSVQWIMNGALNPLLSHQIIIALFTLIISIQAIFRFVSATDDLHFATIQLMTTLFLACLFIMFTLVGTIEQMIPNTYSGPLAQPMPKSSFSKDTSSSTPWIKQAEGPLDQASTEPGTFLIVCGFLSLFFPAQNVVVLRYVLRASEMRRPAFHDPTMRMEDSHESEALDQNELLF</sequence>
<keyword evidence="1" id="KW-1133">Transmembrane helix</keyword>
<dbReference type="EMBL" id="LUCM01010645">
    <property type="protein sequence ID" value="KAA0185183.1"/>
    <property type="molecule type" value="Genomic_DNA"/>
</dbReference>
<keyword evidence="1" id="KW-0812">Transmembrane</keyword>
<organism evidence="2 3">
    <name type="scientific">Fasciolopsis buskii</name>
    <dbReference type="NCBI Taxonomy" id="27845"/>
    <lineage>
        <taxon>Eukaryota</taxon>
        <taxon>Metazoa</taxon>
        <taxon>Spiralia</taxon>
        <taxon>Lophotrochozoa</taxon>
        <taxon>Platyhelminthes</taxon>
        <taxon>Trematoda</taxon>
        <taxon>Digenea</taxon>
        <taxon>Plagiorchiida</taxon>
        <taxon>Echinostomata</taxon>
        <taxon>Echinostomatoidea</taxon>
        <taxon>Fasciolidae</taxon>
        <taxon>Fasciolopsis</taxon>
    </lineage>
</organism>
<feature type="transmembrane region" description="Helical" evidence="1">
    <location>
        <begin position="101"/>
        <end position="120"/>
    </location>
</feature>
<feature type="transmembrane region" description="Helical" evidence="1">
    <location>
        <begin position="200"/>
        <end position="223"/>
    </location>
</feature>
<gene>
    <name evidence="2" type="ORF">FBUS_09465</name>
</gene>
<comment type="caution">
    <text evidence="2">The sequence shown here is derived from an EMBL/GenBank/DDBJ whole genome shotgun (WGS) entry which is preliminary data.</text>
</comment>
<dbReference type="Proteomes" id="UP000728185">
    <property type="component" value="Unassembled WGS sequence"/>
</dbReference>
<keyword evidence="1" id="KW-0472">Membrane</keyword>
<proteinExistence type="predicted"/>
<reference evidence="2" key="1">
    <citation type="submission" date="2019-05" db="EMBL/GenBank/DDBJ databases">
        <title>Annotation for the trematode Fasciolopsis buski.</title>
        <authorList>
            <person name="Choi Y.-J."/>
        </authorList>
    </citation>
    <scope>NUCLEOTIDE SEQUENCE</scope>
    <source>
        <strain evidence="2">HT</strain>
        <tissue evidence="2">Whole worm</tissue>
    </source>
</reference>
<accession>A0A8E0VEL3</accession>